<dbReference type="Proteomes" id="UP000076584">
    <property type="component" value="Unassembled WGS sequence"/>
</dbReference>
<comment type="caution">
    <text evidence="4">The sequence shown here is derived from an EMBL/GenBank/DDBJ whole genome shotgun (WGS) entry which is preliminary data.</text>
</comment>
<dbReference type="SUPFAM" id="SSF51735">
    <property type="entry name" value="NAD(P)-binding Rossmann-fold domains"/>
    <property type="match status" value="1"/>
</dbReference>
<evidence type="ECO:0000259" key="3">
    <source>
        <dbReference type="Pfam" id="PF01370"/>
    </source>
</evidence>
<accession>A0A167BPG2</accession>
<feature type="domain" description="NAD-dependent epimerase/dehydratase" evidence="3">
    <location>
        <begin position="39"/>
        <end position="163"/>
    </location>
</feature>
<keyword evidence="1" id="KW-0560">Oxidoreductase</keyword>
<dbReference type="GO" id="GO:0016616">
    <property type="term" value="F:oxidoreductase activity, acting on the CH-OH group of donors, NAD or NADP as acceptor"/>
    <property type="evidence" value="ECO:0007669"/>
    <property type="project" value="TreeGrafter"/>
</dbReference>
<dbReference type="AlphaFoldDB" id="A0A167BPG2"/>
<gene>
    <name evidence="4" type="ORF">CI238_07915</name>
</gene>
<dbReference type="InterPro" id="IPR001509">
    <property type="entry name" value="Epimerase_deHydtase"/>
</dbReference>
<sequence>LQPAARLSRTTSQFYQQNLSPSTEMANIENPAIPKGSAVLVTGANGFIASHVADQFVQHGYKVRGTVRDTQKNAWLSAYFDKTYGKGHFELFSVPDMTAENAYDEAIKGVSAFIHVASVVNFDPDPNKVIPTAVESAVIAIKAAHREPSVKRFVLTSSSSTTLPANPQTFMKMKGAVVTEDTWSPDAKELAWAPGPWGPEHGGPVYVASKVEQEQAVWKYHKENQSKRPDLVVNAVLPNLNLGKSLDPVNQGHPSTSGFILPLLEGKKLAKEWSLPQYAIDVQDDGLLHVAAAILPDVKSERIFGFAEPFCWDDVLKILRKQFPNKNLHDNFAGEPYPAIIKPRDRAEELLKRLGKPGWTSLEDSLWMNTEDIRAANGA</sequence>
<evidence type="ECO:0000313" key="5">
    <source>
        <dbReference type="Proteomes" id="UP000076584"/>
    </source>
</evidence>
<dbReference type="EMBL" id="LFIW01001626">
    <property type="protein sequence ID" value="KZL81564.1"/>
    <property type="molecule type" value="Genomic_DNA"/>
</dbReference>
<protein>
    <submittedName>
        <fullName evidence="4">Nad dependent epimerase dehydratase</fullName>
    </submittedName>
</protein>
<reference evidence="4 5" key="1">
    <citation type="submission" date="2015-06" db="EMBL/GenBank/DDBJ databases">
        <title>Survival trade-offs in plant roots during colonization by closely related pathogenic and mutualistic fungi.</title>
        <authorList>
            <person name="Hacquard S."/>
            <person name="Kracher B."/>
            <person name="Hiruma K."/>
            <person name="Weinman A."/>
            <person name="Muench P."/>
            <person name="Garrido Oter R."/>
            <person name="Ver Loren van Themaat E."/>
            <person name="Dallerey J.-F."/>
            <person name="Damm U."/>
            <person name="Henrissat B."/>
            <person name="Lespinet O."/>
            <person name="Thon M."/>
            <person name="Kemen E."/>
            <person name="McHardy A.C."/>
            <person name="Schulze-Lefert P."/>
            <person name="O'Connell R.J."/>
        </authorList>
    </citation>
    <scope>NUCLEOTIDE SEQUENCE [LARGE SCALE GENOMIC DNA]</scope>
    <source>
        <strain evidence="4 5">MAFF 238704</strain>
    </source>
</reference>
<name>A0A167BPG2_COLIC</name>
<dbReference type="STRING" id="1573173.A0A167BPG2"/>
<dbReference type="PANTHER" id="PTHR10366">
    <property type="entry name" value="NAD DEPENDENT EPIMERASE/DEHYDRATASE"/>
    <property type="match status" value="1"/>
</dbReference>
<dbReference type="InterPro" id="IPR036291">
    <property type="entry name" value="NAD(P)-bd_dom_sf"/>
</dbReference>
<dbReference type="Gene3D" id="3.40.50.720">
    <property type="entry name" value="NAD(P)-binding Rossmann-like Domain"/>
    <property type="match status" value="1"/>
</dbReference>
<feature type="non-terminal residue" evidence="4">
    <location>
        <position position="1"/>
    </location>
</feature>
<dbReference type="PANTHER" id="PTHR10366:SF562">
    <property type="entry name" value="ALDEHYDE REDUCTASE II (AFU_ORTHOLOGUE AFUA_1G11360)"/>
    <property type="match status" value="1"/>
</dbReference>
<evidence type="ECO:0000313" key="4">
    <source>
        <dbReference type="EMBL" id="KZL81564.1"/>
    </source>
</evidence>
<evidence type="ECO:0000256" key="1">
    <source>
        <dbReference type="ARBA" id="ARBA00023002"/>
    </source>
</evidence>
<comment type="similarity">
    <text evidence="2">Belongs to the NAD(P)-dependent epimerase/dehydratase family. Dihydroflavonol-4-reductase subfamily.</text>
</comment>
<organism evidence="4 5">
    <name type="scientific">Colletotrichum incanum</name>
    <name type="common">Soybean anthracnose fungus</name>
    <dbReference type="NCBI Taxonomy" id="1573173"/>
    <lineage>
        <taxon>Eukaryota</taxon>
        <taxon>Fungi</taxon>
        <taxon>Dikarya</taxon>
        <taxon>Ascomycota</taxon>
        <taxon>Pezizomycotina</taxon>
        <taxon>Sordariomycetes</taxon>
        <taxon>Hypocreomycetidae</taxon>
        <taxon>Glomerellales</taxon>
        <taxon>Glomerellaceae</taxon>
        <taxon>Colletotrichum</taxon>
        <taxon>Colletotrichum spaethianum species complex</taxon>
    </lineage>
</organism>
<proteinExistence type="inferred from homology"/>
<keyword evidence="5" id="KW-1185">Reference proteome</keyword>
<dbReference type="Pfam" id="PF01370">
    <property type="entry name" value="Epimerase"/>
    <property type="match status" value="1"/>
</dbReference>
<dbReference type="InterPro" id="IPR050425">
    <property type="entry name" value="NAD(P)_dehydrat-like"/>
</dbReference>
<evidence type="ECO:0000256" key="2">
    <source>
        <dbReference type="ARBA" id="ARBA00023445"/>
    </source>
</evidence>